<dbReference type="InterPro" id="IPR013783">
    <property type="entry name" value="Ig-like_fold"/>
</dbReference>
<sequence>MRRWLVAGVAFLVSGVLAGPALASGPDGHESQWGGADLSVSIEAHPKIAQPGQPLTYNVQVKNGGPGDAVLPTLTVRVPTDFTIVAVDVAECRPGRGLSEVVCPSSKDVAAGKSGGVVITGLVRPNALGPLHAQARLISEVLDGHETDNQAESFTKVDEGADLTVRLSAARPSGHRTTVHAAVRNRGPRVVRDAMVFVDGARCGGRTGCVVPTIRPGGTAWFRLAVRRGTTAVTAIVRSQGRGDRHPRNNQASLKVRGRAETR</sequence>
<feature type="signal peptide" evidence="2">
    <location>
        <begin position="1"/>
        <end position="23"/>
    </location>
</feature>
<protein>
    <recommendedName>
        <fullName evidence="3">DUF11 domain-containing protein</fullName>
    </recommendedName>
</protein>
<dbReference type="GO" id="GO:0005975">
    <property type="term" value="P:carbohydrate metabolic process"/>
    <property type="evidence" value="ECO:0007669"/>
    <property type="project" value="UniProtKB-ARBA"/>
</dbReference>
<keyword evidence="5" id="KW-1185">Reference proteome</keyword>
<comment type="caution">
    <text evidence="4">The sequence shown here is derived from an EMBL/GenBank/DDBJ whole genome shotgun (WGS) entry which is preliminary data.</text>
</comment>
<name>A0A7C9J602_9ACTN</name>
<feature type="region of interest" description="Disordered" evidence="1">
    <location>
        <begin position="239"/>
        <end position="263"/>
    </location>
</feature>
<dbReference type="Proteomes" id="UP000479526">
    <property type="component" value="Unassembled WGS sequence"/>
</dbReference>
<dbReference type="InterPro" id="IPR001434">
    <property type="entry name" value="OmcB-like_DUF11"/>
</dbReference>
<feature type="chain" id="PRO_5028910209" description="DUF11 domain-containing protein" evidence="2">
    <location>
        <begin position="24"/>
        <end position="263"/>
    </location>
</feature>
<evidence type="ECO:0000256" key="1">
    <source>
        <dbReference type="SAM" id="MobiDB-lite"/>
    </source>
</evidence>
<keyword evidence="2" id="KW-0732">Signal</keyword>
<evidence type="ECO:0000313" key="4">
    <source>
        <dbReference type="EMBL" id="NAS25622.1"/>
    </source>
</evidence>
<feature type="domain" description="DUF11" evidence="3">
    <location>
        <begin position="37"/>
        <end position="152"/>
    </location>
</feature>
<evidence type="ECO:0000259" key="3">
    <source>
        <dbReference type="Pfam" id="PF01345"/>
    </source>
</evidence>
<dbReference type="RefSeq" id="WP_161482632.1">
    <property type="nucleotide sequence ID" value="NZ_WXEW01000008.1"/>
</dbReference>
<gene>
    <name evidence="4" type="ORF">GT755_28545</name>
</gene>
<proteinExistence type="predicted"/>
<dbReference type="Gene3D" id="2.60.40.10">
    <property type="entry name" value="Immunoglobulins"/>
    <property type="match status" value="1"/>
</dbReference>
<dbReference type="EMBL" id="WXEW01000008">
    <property type="protein sequence ID" value="NAS25622.1"/>
    <property type="molecule type" value="Genomic_DNA"/>
</dbReference>
<reference evidence="4 5" key="1">
    <citation type="submission" date="2020-01" db="EMBL/GenBank/DDBJ databases">
        <title>Herbidospora sp. NEAU-GS84 nov., a novel actinomycete isolated from soil.</title>
        <authorList>
            <person name="Han L."/>
        </authorList>
    </citation>
    <scope>NUCLEOTIDE SEQUENCE [LARGE SCALE GENOMIC DNA]</scope>
    <source>
        <strain evidence="4 5">NEAU-GS84</strain>
    </source>
</reference>
<dbReference type="AlphaFoldDB" id="A0A7C9J602"/>
<evidence type="ECO:0000256" key="2">
    <source>
        <dbReference type="SAM" id="SignalP"/>
    </source>
</evidence>
<evidence type="ECO:0000313" key="5">
    <source>
        <dbReference type="Proteomes" id="UP000479526"/>
    </source>
</evidence>
<dbReference type="Pfam" id="PF01345">
    <property type="entry name" value="DUF11"/>
    <property type="match status" value="1"/>
</dbReference>
<organism evidence="4 5">
    <name type="scientific">Herbidospora solisilvae</name>
    <dbReference type="NCBI Taxonomy" id="2696284"/>
    <lineage>
        <taxon>Bacteria</taxon>
        <taxon>Bacillati</taxon>
        <taxon>Actinomycetota</taxon>
        <taxon>Actinomycetes</taxon>
        <taxon>Streptosporangiales</taxon>
        <taxon>Streptosporangiaceae</taxon>
        <taxon>Herbidospora</taxon>
    </lineage>
</organism>
<accession>A0A7C9J602</accession>